<dbReference type="Gene3D" id="3.30.70.20">
    <property type="match status" value="2"/>
</dbReference>
<feature type="compositionally biased region" description="Low complexity" evidence="1">
    <location>
        <begin position="475"/>
        <end position="489"/>
    </location>
</feature>
<dbReference type="Pfam" id="PF13247">
    <property type="entry name" value="Fer4_11"/>
    <property type="match status" value="1"/>
</dbReference>
<evidence type="ECO:0000313" key="3">
    <source>
        <dbReference type="EMBL" id="WCR11044.1"/>
    </source>
</evidence>
<dbReference type="PANTHER" id="PTHR42783">
    <property type="entry name" value="GLUTAMATE SYNTHASE [NADPH] SMALL CHAIN"/>
    <property type="match status" value="1"/>
</dbReference>
<dbReference type="CDD" id="cd10551">
    <property type="entry name" value="PsrB"/>
    <property type="match status" value="1"/>
</dbReference>
<dbReference type="PROSITE" id="PS51257">
    <property type="entry name" value="PROKAR_LIPOPROTEIN"/>
    <property type="match status" value="1"/>
</dbReference>
<evidence type="ECO:0000256" key="1">
    <source>
        <dbReference type="SAM" id="MobiDB-lite"/>
    </source>
</evidence>
<dbReference type="Pfam" id="PF00037">
    <property type="entry name" value="Fer4"/>
    <property type="match status" value="1"/>
</dbReference>
<evidence type="ECO:0000313" key="4">
    <source>
        <dbReference type="Proteomes" id="UP001218412"/>
    </source>
</evidence>
<proteinExistence type="predicted"/>
<accession>A0ABY7SW20</accession>
<dbReference type="SUPFAM" id="SSF50692">
    <property type="entry name" value="ADC-like"/>
    <property type="match status" value="1"/>
</dbReference>
<dbReference type="InterPro" id="IPR009010">
    <property type="entry name" value="Asp_de-COase-like_dom_sf"/>
</dbReference>
<dbReference type="PANTHER" id="PTHR42783:SF3">
    <property type="entry name" value="GLUTAMATE SYNTHASE [NADPH] SMALL CHAIN-RELATED"/>
    <property type="match status" value="1"/>
</dbReference>
<dbReference type="Gene3D" id="2.40.40.20">
    <property type="match status" value="1"/>
</dbReference>
<protein>
    <submittedName>
        <fullName evidence="3">4Fe-4S dicluster domain-containing protein</fullName>
    </submittedName>
</protein>
<organism evidence="3 4">
    <name type="scientific">Paracoccus stylophorae</name>
    <dbReference type="NCBI Taxonomy" id="659350"/>
    <lineage>
        <taxon>Bacteria</taxon>
        <taxon>Pseudomonadati</taxon>
        <taxon>Pseudomonadota</taxon>
        <taxon>Alphaproteobacteria</taxon>
        <taxon>Rhodobacterales</taxon>
        <taxon>Paracoccaceae</taxon>
        <taxon>Paracoccus</taxon>
    </lineage>
</organism>
<dbReference type="Proteomes" id="UP001218412">
    <property type="component" value="Chromosome"/>
</dbReference>
<feature type="region of interest" description="Disordered" evidence="1">
    <location>
        <begin position="475"/>
        <end position="494"/>
    </location>
</feature>
<name>A0ABY7SW20_9RHOB</name>
<sequence length="885" mass="93444">MKGAGTSRRDALKLFSGGAAALIAGCRPAGAGIVPYRDMPEGMVPGKPLFFATSLPLAGAGRGVLIESHEGRPAKVHGNPAHPGSLGGTDVFAEAAVLDLFDPSRSTAPLREGRPTGWGALAAELARLSGTDGAVLLTGPVGSPTMARQIARLLTARPGLRHVSYRTAAPALCSDTHQLWPDWGALDAVVSVGADPLGPGPTQIAFAKGWAQARRDRRGVFRSHVFEAGPSLTGAHADRRTALRPSQMSAVAQALQAALDGGAVETPAVAAAARALQRADGRAAVLPGPDLSGAARAAVDRINARIGAPLRRLRPFDVWDDLAPEPVETLLQDMQSGQVPALIVLGANPVYDLGAGFAAAISRVPQRLHFGRHVDETANACIWHGPLHDPLEDWSDLRGPDGTVGLVQPLIAPLHDSRSAHEVLAMMQGPAAASPHAILRETWAEAWGMDGFEDRWMRALHDGVVAGTGPEEVAAAASAGPARPAAAPAGTLETTRCPSPSVLDGSFAANAWLQECPDPFTKQVWGNAVWLSPQDAGDIADGDLVELSSDGDRVILPAIVVKGQAQGCVTLHIGYGRDAAGPIGSGIGARVQDLGPFVTLRPTGERAALARVQSDFGQHGREILKLAHSVPSEPPAQRPSFYAPRESEGHAWGMVIDTDACIGCNACMIACQSENNIPVVGPDEIGRGRNMQWMRVDRYDLDTGGSGFQPVPCMHCEQAPCEPVCPVEASVHDSEGLNVQVYNRCIGTRFCQANCPYKVRHFNFYDYADKQAFENQGADLLQALRNPDVSVRARGVMEKCTYCVQRISAARREAKKENRDIADGEVVTACQAACPAEAIRFGDLNDPGAAVTAAKADPRHYTLLDELGTRPRTTYLARVVPGDEG</sequence>
<dbReference type="PROSITE" id="PS51379">
    <property type="entry name" value="4FE4S_FER_2"/>
    <property type="match status" value="1"/>
</dbReference>
<feature type="domain" description="4Fe-4S ferredoxin-type" evidence="2">
    <location>
        <begin position="652"/>
        <end position="682"/>
    </location>
</feature>
<dbReference type="PROSITE" id="PS51318">
    <property type="entry name" value="TAT"/>
    <property type="match status" value="1"/>
</dbReference>
<dbReference type="EMBL" id="CP067134">
    <property type="protein sequence ID" value="WCR11044.1"/>
    <property type="molecule type" value="Genomic_DNA"/>
</dbReference>
<gene>
    <name evidence="3" type="ORF">JHW45_01105</name>
</gene>
<dbReference type="RefSeq" id="WP_272859134.1">
    <property type="nucleotide sequence ID" value="NZ_CP067134.1"/>
</dbReference>
<dbReference type="InterPro" id="IPR006311">
    <property type="entry name" value="TAT_signal"/>
</dbReference>
<evidence type="ECO:0000259" key="2">
    <source>
        <dbReference type="PROSITE" id="PS51379"/>
    </source>
</evidence>
<reference evidence="3 4" key="1">
    <citation type="submission" date="2021-01" db="EMBL/GenBank/DDBJ databases">
        <title>Biogeographic distribution of Paracoccus.</title>
        <authorList>
            <person name="Hollensteiner J."/>
            <person name="Leineberger J."/>
            <person name="Brinkhoff T."/>
            <person name="Daniel R."/>
        </authorList>
    </citation>
    <scope>NUCLEOTIDE SEQUENCE [LARGE SCALE GENOMIC DNA]</scope>
    <source>
        <strain evidence="3 4">LMG25392</strain>
    </source>
</reference>
<dbReference type="SUPFAM" id="SSF53706">
    <property type="entry name" value="Formate dehydrogenase/DMSO reductase, domains 1-3"/>
    <property type="match status" value="1"/>
</dbReference>
<dbReference type="InterPro" id="IPR017896">
    <property type="entry name" value="4Fe4S_Fe-S-bd"/>
</dbReference>
<keyword evidence="4" id="KW-1185">Reference proteome</keyword>
<dbReference type="SUPFAM" id="SSF54862">
    <property type="entry name" value="4Fe-4S ferredoxins"/>
    <property type="match status" value="1"/>
</dbReference>